<sequence length="71" mass="8056">MRFSSRKSDLFPVRVGLRQGCPMSPVLFIIFMDRISRRSQGIFFLFSKTISTVMHSITCSIATLMCSTTCI</sequence>
<reference evidence="2" key="1">
    <citation type="submission" date="2025-08" db="UniProtKB">
        <authorList>
            <consortium name="Ensembl"/>
        </authorList>
    </citation>
    <scope>IDENTIFICATION</scope>
</reference>
<keyword evidence="1" id="KW-1133">Transmembrane helix</keyword>
<keyword evidence="1" id="KW-0472">Membrane</keyword>
<dbReference type="AlphaFoldDB" id="A0A8C6U0H1"/>
<reference evidence="2" key="2">
    <citation type="submission" date="2025-09" db="UniProtKB">
        <authorList>
            <consortium name="Ensembl"/>
        </authorList>
    </citation>
    <scope>IDENTIFICATION</scope>
</reference>
<proteinExistence type="predicted"/>
<accession>A0A8C6U0H1</accession>
<evidence type="ECO:0000256" key="1">
    <source>
        <dbReference type="SAM" id="Phobius"/>
    </source>
</evidence>
<evidence type="ECO:0008006" key="4">
    <source>
        <dbReference type="Google" id="ProtNLM"/>
    </source>
</evidence>
<dbReference type="Ensembl" id="ENSNMLT00000029959.1">
    <property type="protein sequence ID" value="ENSNMLP00000026806.1"/>
    <property type="gene ID" value="ENSNMLG00000017102.1"/>
</dbReference>
<organism evidence="2 3">
    <name type="scientific">Neogobius melanostomus</name>
    <name type="common">round goby</name>
    <dbReference type="NCBI Taxonomy" id="47308"/>
    <lineage>
        <taxon>Eukaryota</taxon>
        <taxon>Metazoa</taxon>
        <taxon>Chordata</taxon>
        <taxon>Craniata</taxon>
        <taxon>Vertebrata</taxon>
        <taxon>Euteleostomi</taxon>
        <taxon>Actinopterygii</taxon>
        <taxon>Neopterygii</taxon>
        <taxon>Teleostei</taxon>
        <taxon>Neoteleostei</taxon>
        <taxon>Acanthomorphata</taxon>
        <taxon>Gobiaria</taxon>
        <taxon>Gobiiformes</taxon>
        <taxon>Gobioidei</taxon>
        <taxon>Gobiidae</taxon>
        <taxon>Benthophilinae</taxon>
        <taxon>Neogobiini</taxon>
        <taxon>Neogobius</taxon>
    </lineage>
</organism>
<evidence type="ECO:0000313" key="3">
    <source>
        <dbReference type="Proteomes" id="UP000694523"/>
    </source>
</evidence>
<feature type="transmembrane region" description="Helical" evidence="1">
    <location>
        <begin position="42"/>
        <end position="65"/>
    </location>
</feature>
<name>A0A8C6U0H1_9GOBI</name>
<keyword evidence="1" id="KW-0812">Transmembrane</keyword>
<dbReference type="Proteomes" id="UP000694523">
    <property type="component" value="Unplaced"/>
</dbReference>
<keyword evidence="3" id="KW-1185">Reference proteome</keyword>
<protein>
    <recommendedName>
        <fullName evidence="4">Reverse transcriptase domain-containing protein</fullName>
    </recommendedName>
</protein>
<evidence type="ECO:0000313" key="2">
    <source>
        <dbReference type="Ensembl" id="ENSNMLP00000026806.1"/>
    </source>
</evidence>